<name>A0A9X4MH71_9BACT</name>
<dbReference type="Proteomes" id="UP001154240">
    <property type="component" value="Unassembled WGS sequence"/>
</dbReference>
<reference evidence="2" key="1">
    <citation type="journal article" date="2022" name="bioRxiv">
        <title>Thiovibrio frasassiensisgen. nov., sp. nov., an autotrophic, elemental sulfur disproportionating bacterium isolated from sulfidic karst sediment, and proposal of Thiovibrionaceae fam. nov.</title>
        <authorList>
            <person name="Aronson H."/>
            <person name="Thomas C."/>
            <person name="Bhattacharyya M."/>
            <person name="Eckstein S."/>
            <person name="Jensen S."/>
            <person name="Barco R."/>
            <person name="Macalady J."/>
            <person name="Amend J."/>
        </authorList>
    </citation>
    <scope>NUCLEOTIDE SEQUENCE</scope>
    <source>
        <strain evidence="2">RS19-109</strain>
    </source>
</reference>
<dbReference type="InterPro" id="IPR036514">
    <property type="entry name" value="SGNH_hydro_sf"/>
</dbReference>
<keyword evidence="1" id="KW-0812">Transmembrane</keyword>
<protein>
    <submittedName>
        <fullName evidence="2">SGNH/GDSL hydrolase family protein</fullName>
    </submittedName>
</protein>
<dbReference type="AlphaFoldDB" id="A0A9X4MH71"/>
<dbReference type="GO" id="GO:0016788">
    <property type="term" value="F:hydrolase activity, acting on ester bonds"/>
    <property type="evidence" value="ECO:0007669"/>
    <property type="project" value="UniProtKB-ARBA"/>
</dbReference>
<dbReference type="EMBL" id="JAPHEH010000001">
    <property type="protein sequence ID" value="MDG4476291.1"/>
    <property type="molecule type" value="Genomic_DNA"/>
</dbReference>
<keyword evidence="2" id="KW-0378">Hydrolase</keyword>
<proteinExistence type="predicted"/>
<keyword evidence="1" id="KW-0472">Membrane</keyword>
<gene>
    <name evidence="2" type="ORF">OLX77_08995</name>
</gene>
<dbReference type="CDD" id="cd00229">
    <property type="entry name" value="SGNH_hydrolase"/>
    <property type="match status" value="1"/>
</dbReference>
<dbReference type="RefSeq" id="WP_307633261.1">
    <property type="nucleotide sequence ID" value="NZ_JAPHEH010000001.1"/>
</dbReference>
<dbReference type="SUPFAM" id="SSF52266">
    <property type="entry name" value="SGNH hydrolase"/>
    <property type="match status" value="1"/>
</dbReference>
<sequence>MLLQKIKSLLINIVLVVFSLGVALGIMELVLPYLKVFSIEEAVYQVKRPVVQYLYGAFHPELHYTLDKNLQNVRLYYPGKLDYTVETNSAGFRGGEWDLSPGRRNIVVLGDSFAFGWGVQFEESVGKRLEGALQKIDPRFQVINLAQSGYSVKEIVRSFEIFKAMLKPEAVVYIFCPNDTESMTSEDAQGDYTIEYQPPPGEAEAFATMRERNQPGYWTWEKFRKGSYLHAFYARFVRPVISKRIRASLHIDSPPQGYDFPPPMTERPTPPDLPEARFLTYCLKRLAQQVDGTLYLLPTSDKSILYRKDDERNLRWVLANFSKMNHKAHFLDFESSVRLIPDGKKYYFLFDDHWSAAGHEFAAQMLFGEMRKELAGRQEESQRQEL</sequence>
<evidence type="ECO:0000256" key="1">
    <source>
        <dbReference type="SAM" id="Phobius"/>
    </source>
</evidence>
<evidence type="ECO:0000313" key="2">
    <source>
        <dbReference type="EMBL" id="MDG4476291.1"/>
    </source>
</evidence>
<feature type="transmembrane region" description="Helical" evidence="1">
    <location>
        <begin position="9"/>
        <end position="34"/>
    </location>
</feature>
<organism evidence="2 3">
    <name type="scientific">Thiovibrio frasassiensis</name>
    <dbReference type="NCBI Taxonomy" id="2984131"/>
    <lineage>
        <taxon>Bacteria</taxon>
        <taxon>Pseudomonadati</taxon>
        <taxon>Thermodesulfobacteriota</taxon>
        <taxon>Desulfobulbia</taxon>
        <taxon>Desulfobulbales</taxon>
        <taxon>Thiovibrionaceae</taxon>
        <taxon>Thiovibrio</taxon>
    </lineage>
</organism>
<keyword evidence="3" id="KW-1185">Reference proteome</keyword>
<dbReference type="Gene3D" id="3.40.50.1110">
    <property type="entry name" value="SGNH hydrolase"/>
    <property type="match status" value="1"/>
</dbReference>
<comment type="caution">
    <text evidence="2">The sequence shown here is derived from an EMBL/GenBank/DDBJ whole genome shotgun (WGS) entry which is preliminary data.</text>
</comment>
<evidence type="ECO:0000313" key="3">
    <source>
        <dbReference type="Proteomes" id="UP001154240"/>
    </source>
</evidence>
<reference evidence="2" key="2">
    <citation type="submission" date="2022-10" db="EMBL/GenBank/DDBJ databases">
        <authorList>
            <person name="Aronson H.S."/>
        </authorList>
    </citation>
    <scope>NUCLEOTIDE SEQUENCE</scope>
    <source>
        <strain evidence="2">RS19-109</strain>
    </source>
</reference>
<keyword evidence="1" id="KW-1133">Transmembrane helix</keyword>
<accession>A0A9X4MH71</accession>